<evidence type="ECO:0000256" key="1">
    <source>
        <dbReference type="SAM" id="Phobius"/>
    </source>
</evidence>
<organism evidence="2">
    <name type="scientific">Edafosvirus sp</name>
    <dbReference type="NCBI Taxonomy" id="2487765"/>
    <lineage>
        <taxon>Viruses</taxon>
        <taxon>Varidnaviria</taxon>
        <taxon>Bamfordvirae</taxon>
        <taxon>Nucleocytoviricota</taxon>
        <taxon>Megaviricetes</taxon>
        <taxon>Imitervirales</taxon>
        <taxon>Mimiviridae</taxon>
        <taxon>Klosneuvirinae</taxon>
    </lineage>
</organism>
<accession>A0A3G4ZVE1</accession>
<keyword evidence="1" id="KW-0812">Transmembrane</keyword>
<keyword evidence="1" id="KW-0472">Membrane</keyword>
<keyword evidence="1" id="KW-1133">Transmembrane helix</keyword>
<sequence>MIASAIINPLTIVFFTIFDNLNSGIKYPLYVIIPGLFCSIIATILWIKGEKK</sequence>
<dbReference type="EMBL" id="MK072102">
    <property type="protein sequence ID" value="AYV78840.1"/>
    <property type="molecule type" value="Genomic_DNA"/>
</dbReference>
<feature type="non-terminal residue" evidence="2">
    <location>
        <position position="52"/>
    </location>
</feature>
<proteinExistence type="predicted"/>
<gene>
    <name evidence="2" type="ORF">Edafosvirus37_14</name>
</gene>
<feature type="transmembrane region" description="Helical" evidence="1">
    <location>
        <begin position="27"/>
        <end position="47"/>
    </location>
</feature>
<reference evidence="2" key="1">
    <citation type="submission" date="2018-10" db="EMBL/GenBank/DDBJ databases">
        <title>Hidden diversity of soil giant viruses.</title>
        <authorList>
            <person name="Schulz F."/>
            <person name="Alteio L."/>
            <person name="Goudeau D."/>
            <person name="Ryan E.M."/>
            <person name="Malmstrom R.R."/>
            <person name="Blanchard J."/>
            <person name="Woyke T."/>
        </authorList>
    </citation>
    <scope>NUCLEOTIDE SEQUENCE</scope>
    <source>
        <strain evidence="2">EDV1</strain>
    </source>
</reference>
<evidence type="ECO:0000313" key="2">
    <source>
        <dbReference type="EMBL" id="AYV78840.1"/>
    </source>
</evidence>
<name>A0A3G4ZVE1_9VIRU</name>
<protein>
    <submittedName>
        <fullName evidence="2">Uncharacterized protein</fullName>
    </submittedName>
</protein>